<sequence>MCIQSIFLIVEPSSYHRTRFLPVLKPVLFYQPLVVVVAGSSGGAGGGGVVVVPPFVTSPCLSTASPIRPEQRGAYHLAEWRTLLANRSLGRMVVVGGVPAAVPDVMRGGRPIMTGRNRVTLSRGRRAEEKSGTSLVLAAKRSFYVAANTDDSR</sequence>
<organism evidence="1 2">
    <name type="scientific">Portunus trituberculatus</name>
    <name type="common">Swimming crab</name>
    <name type="synonym">Neptunus trituberculatus</name>
    <dbReference type="NCBI Taxonomy" id="210409"/>
    <lineage>
        <taxon>Eukaryota</taxon>
        <taxon>Metazoa</taxon>
        <taxon>Ecdysozoa</taxon>
        <taxon>Arthropoda</taxon>
        <taxon>Crustacea</taxon>
        <taxon>Multicrustacea</taxon>
        <taxon>Malacostraca</taxon>
        <taxon>Eumalacostraca</taxon>
        <taxon>Eucarida</taxon>
        <taxon>Decapoda</taxon>
        <taxon>Pleocyemata</taxon>
        <taxon>Brachyura</taxon>
        <taxon>Eubrachyura</taxon>
        <taxon>Portunoidea</taxon>
        <taxon>Portunidae</taxon>
        <taxon>Portuninae</taxon>
        <taxon>Portunus</taxon>
    </lineage>
</organism>
<proteinExistence type="predicted"/>
<protein>
    <submittedName>
        <fullName evidence="1">Uncharacterized protein</fullName>
    </submittedName>
</protein>
<name>A0A5B7F0S7_PORTR</name>
<dbReference type="AlphaFoldDB" id="A0A5B7F0S7"/>
<accession>A0A5B7F0S7</accession>
<dbReference type="Proteomes" id="UP000324222">
    <property type="component" value="Unassembled WGS sequence"/>
</dbReference>
<dbReference type="EMBL" id="VSRR010004179">
    <property type="protein sequence ID" value="MPC38809.1"/>
    <property type="molecule type" value="Genomic_DNA"/>
</dbReference>
<comment type="caution">
    <text evidence="1">The sequence shown here is derived from an EMBL/GenBank/DDBJ whole genome shotgun (WGS) entry which is preliminary data.</text>
</comment>
<reference evidence="1 2" key="1">
    <citation type="submission" date="2019-05" db="EMBL/GenBank/DDBJ databases">
        <title>Another draft genome of Portunus trituberculatus and its Hox gene families provides insights of decapod evolution.</title>
        <authorList>
            <person name="Jeong J.-H."/>
            <person name="Song I."/>
            <person name="Kim S."/>
            <person name="Choi T."/>
            <person name="Kim D."/>
            <person name="Ryu S."/>
            <person name="Kim W."/>
        </authorList>
    </citation>
    <scope>NUCLEOTIDE SEQUENCE [LARGE SCALE GENOMIC DNA]</scope>
    <source>
        <tissue evidence="1">Muscle</tissue>
    </source>
</reference>
<gene>
    <name evidence="1" type="ORF">E2C01_032325</name>
</gene>
<evidence type="ECO:0000313" key="1">
    <source>
        <dbReference type="EMBL" id="MPC38809.1"/>
    </source>
</evidence>
<evidence type="ECO:0000313" key="2">
    <source>
        <dbReference type="Proteomes" id="UP000324222"/>
    </source>
</evidence>
<keyword evidence="2" id="KW-1185">Reference proteome</keyword>